<protein>
    <submittedName>
        <fullName evidence="1">Uncharacterized protein</fullName>
    </submittedName>
</protein>
<organism evidence="1 2">
    <name type="scientific">Pseudotamlana haliotis</name>
    <dbReference type="NCBI Taxonomy" id="2614804"/>
    <lineage>
        <taxon>Bacteria</taxon>
        <taxon>Pseudomonadati</taxon>
        <taxon>Bacteroidota</taxon>
        <taxon>Flavobacteriia</taxon>
        <taxon>Flavobacteriales</taxon>
        <taxon>Flavobacteriaceae</taxon>
        <taxon>Pseudotamlana</taxon>
    </lineage>
</organism>
<dbReference type="AlphaFoldDB" id="A0A6N6MQV7"/>
<gene>
    <name evidence="1" type="ORF">F6U93_01575</name>
</gene>
<dbReference type="EMBL" id="WAAT01000008">
    <property type="protein sequence ID" value="KAB1070908.1"/>
    <property type="molecule type" value="Genomic_DNA"/>
</dbReference>
<evidence type="ECO:0000313" key="2">
    <source>
        <dbReference type="Proteomes" id="UP000441333"/>
    </source>
</evidence>
<evidence type="ECO:0000313" key="1">
    <source>
        <dbReference type="EMBL" id="KAB1070908.1"/>
    </source>
</evidence>
<proteinExistence type="predicted"/>
<accession>A0A6N6MQV7</accession>
<dbReference type="Proteomes" id="UP000441333">
    <property type="component" value="Unassembled WGS sequence"/>
</dbReference>
<name>A0A6N6MQV7_9FLAO</name>
<comment type="caution">
    <text evidence="1">The sequence shown here is derived from an EMBL/GenBank/DDBJ whole genome shotgun (WGS) entry which is preliminary data.</text>
</comment>
<reference evidence="1 2" key="1">
    <citation type="submission" date="2019-09" db="EMBL/GenBank/DDBJ databases">
        <authorList>
            <person name="Cao W.R."/>
        </authorList>
    </citation>
    <scope>NUCLEOTIDE SEQUENCE [LARGE SCALE GENOMIC DNA]</scope>
    <source>
        <strain evidence="1 2">B1N29</strain>
    </source>
</reference>
<sequence length="163" mass="18351">MFTIMSCDTGDNTSELITDFNESEANWEELKSINGNSYSYQTTFSSWAGFGNMTELKIVDGVVNSRFYEEYEINETNGEKEVINTYLEEGTDLGSHEAGAEILTIDELYNTCLSDYLIVDSKNNVLYFETKLEGIMSLCGYVPEGCGDDCFSGIQINSFNWIE</sequence>
<keyword evidence="2" id="KW-1185">Reference proteome</keyword>